<dbReference type="SUPFAM" id="SSF158499">
    <property type="entry name" value="DnaD domain-like"/>
    <property type="match status" value="2"/>
</dbReference>
<dbReference type="PIRSF" id="PIRSF033722">
    <property type="entry name" value="DnaD_CA_C3587_prd"/>
    <property type="match status" value="1"/>
</dbReference>
<dbReference type="OrthoDB" id="1652900at2"/>
<keyword evidence="5" id="KW-1185">Reference proteome</keyword>
<dbReference type="Pfam" id="PF07261">
    <property type="entry name" value="DnaB_2"/>
    <property type="match status" value="2"/>
</dbReference>
<comment type="caution">
    <text evidence="4">The sequence shown here is derived from an EMBL/GenBank/DDBJ whole genome shotgun (WGS) entry which is preliminary data.</text>
</comment>
<accession>A0A4R1R6V5</accession>
<dbReference type="PANTHER" id="PTHR37293:SF5">
    <property type="entry name" value="DNA REPLICATION PROTEIN"/>
    <property type="match status" value="1"/>
</dbReference>
<reference evidence="4 5" key="1">
    <citation type="submission" date="2019-03" db="EMBL/GenBank/DDBJ databases">
        <title>Genomic Encyclopedia of Type Strains, Phase IV (KMG-IV): sequencing the most valuable type-strain genomes for metagenomic binning, comparative biology and taxonomic classification.</title>
        <authorList>
            <person name="Goeker M."/>
        </authorList>
    </citation>
    <scope>NUCLEOTIDE SEQUENCE [LARGE SCALE GENOMIC DNA]</scope>
    <source>
        <strain evidence="4 5">DSM 100556</strain>
    </source>
</reference>
<dbReference type="InterPro" id="IPR034829">
    <property type="entry name" value="DnaD-like_sf"/>
</dbReference>
<dbReference type="InterPro" id="IPR017019">
    <property type="entry name" value="DNA_replication_prd_bac"/>
</dbReference>
<dbReference type="RefSeq" id="WP_031391308.1">
    <property type="nucleotide sequence ID" value="NZ_JPNB01000002.1"/>
</dbReference>
<name>A0A4R1R6V5_9FIRM</name>
<feature type="domain" description="DnaB/C C-terminal" evidence="3">
    <location>
        <begin position="259"/>
        <end position="319"/>
    </location>
</feature>
<gene>
    <name evidence="4" type="ORF">EDD76_101139</name>
</gene>
<dbReference type="Gene3D" id="1.10.10.630">
    <property type="entry name" value="DnaD domain-like"/>
    <property type="match status" value="2"/>
</dbReference>
<dbReference type="EMBL" id="SLUO01000001">
    <property type="protein sequence ID" value="TCL61042.1"/>
    <property type="molecule type" value="Genomic_DNA"/>
</dbReference>
<dbReference type="Proteomes" id="UP000295718">
    <property type="component" value="Unassembled WGS sequence"/>
</dbReference>
<evidence type="ECO:0000313" key="4">
    <source>
        <dbReference type="EMBL" id="TCL61042.1"/>
    </source>
</evidence>
<sequence>MGRLTIYKDNYVDATAVSNIFIDEYMTDANDAQLKIYIYLIRMMNANLSFSLSDIADKFNHTEKDVMRALKYWEKNHLLSLEYDESKNLIGIHLLDLSRQINGRSMPAAPVTARVAKESVSPPIETASEPASAPEDKQTDEEPYEKPSYSLDQLKEFKSKEETSQLLFIVEQYIGKTLSPSEVRTIFFISDKLAFSVDLIDYLVQYCVERGKKDFRYIEKVAVSWAQSGITNPKDAEKYAYKYDKSVYDIMNSLGKNTSPTSKEADYIRRWTKELGFEMDVIRVACERTVMGTDKHRFEYADTILKSWNDAGVHHLSDIAKEDEKFLRGKTSRTLPKSVSNNAFNQFKQHDYDFETLEKELLKIR</sequence>
<proteinExistence type="inferred from homology"/>
<dbReference type="InterPro" id="IPR053162">
    <property type="entry name" value="DnaD"/>
</dbReference>
<comment type="similarity">
    <text evidence="1">Belongs to the DnaB/DnaD family.</text>
</comment>
<feature type="domain" description="DnaB/C C-terminal" evidence="3">
    <location>
        <begin position="168"/>
        <end position="239"/>
    </location>
</feature>
<dbReference type="AlphaFoldDB" id="A0A4R1R6V5"/>
<feature type="region of interest" description="Disordered" evidence="2">
    <location>
        <begin position="117"/>
        <end position="147"/>
    </location>
</feature>
<evidence type="ECO:0000256" key="2">
    <source>
        <dbReference type="SAM" id="MobiDB-lite"/>
    </source>
</evidence>
<dbReference type="NCBIfam" id="TIGR01446">
    <property type="entry name" value="DnaD_dom"/>
    <property type="match status" value="2"/>
</dbReference>
<dbReference type="STRING" id="1469948.GCA_000732725_02630"/>
<evidence type="ECO:0000313" key="5">
    <source>
        <dbReference type="Proteomes" id="UP000295718"/>
    </source>
</evidence>
<protein>
    <submittedName>
        <fullName evidence="4">DnaD/phage-associated family protein</fullName>
    </submittedName>
</protein>
<evidence type="ECO:0000256" key="1">
    <source>
        <dbReference type="ARBA" id="ARBA00093462"/>
    </source>
</evidence>
<dbReference type="PANTHER" id="PTHR37293">
    <property type="entry name" value="PHAGE REPLICATION PROTEIN-RELATED"/>
    <property type="match status" value="1"/>
</dbReference>
<dbReference type="InterPro" id="IPR006343">
    <property type="entry name" value="DnaB/C_C"/>
</dbReference>
<organism evidence="4 5">
    <name type="scientific">Kineothrix alysoides</name>
    <dbReference type="NCBI Taxonomy" id="1469948"/>
    <lineage>
        <taxon>Bacteria</taxon>
        <taxon>Bacillati</taxon>
        <taxon>Bacillota</taxon>
        <taxon>Clostridia</taxon>
        <taxon>Lachnospirales</taxon>
        <taxon>Lachnospiraceae</taxon>
        <taxon>Kineothrix</taxon>
    </lineage>
</organism>
<evidence type="ECO:0000259" key="3">
    <source>
        <dbReference type="Pfam" id="PF07261"/>
    </source>
</evidence>